<proteinExistence type="predicted"/>
<feature type="repeat" description="TPR" evidence="1">
    <location>
        <begin position="43"/>
        <end position="76"/>
    </location>
</feature>
<evidence type="ECO:0000313" key="3">
    <source>
        <dbReference type="Proteomes" id="UP000031518"/>
    </source>
</evidence>
<accession>A0A0B6X0Z8</accession>
<dbReference type="SMART" id="SM00028">
    <property type="entry name" value="TPR"/>
    <property type="match status" value="3"/>
</dbReference>
<dbReference type="Gene3D" id="1.25.40.10">
    <property type="entry name" value="Tetratricopeptide repeat domain"/>
    <property type="match status" value="1"/>
</dbReference>
<keyword evidence="3" id="KW-1185">Reference proteome</keyword>
<organism evidence="2 3">
    <name type="scientific">Pyrinomonas methylaliphatogenes</name>
    <dbReference type="NCBI Taxonomy" id="454194"/>
    <lineage>
        <taxon>Bacteria</taxon>
        <taxon>Pseudomonadati</taxon>
        <taxon>Acidobacteriota</taxon>
        <taxon>Blastocatellia</taxon>
        <taxon>Blastocatellales</taxon>
        <taxon>Pyrinomonadaceae</taxon>
        <taxon>Pyrinomonas</taxon>
    </lineage>
</organism>
<dbReference type="Pfam" id="PF13432">
    <property type="entry name" value="TPR_16"/>
    <property type="match status" value="1"/>
</dbReference>
<protein>
    <submittedName>
        <fullName evidence="2">TPR repeat</fullName>
    </submittedName>
</protein>
<sequence>MARRRRARGFEHNQLGVTFYRSGALDLAIERFELATRRAPWVSSYWLNLGVAFLDKGILGKAEAAIKRALELDNKSQSAYFHLAKLHEKREDEAAAREAYEKAIELDPRTHLAQRARERLEEWHPRLLGMPNSGERS</sequence>
<dbReference type="AlphaFoldDB" id="A0A0B6X0Z8"/>
<dbReference type="Proteomes" id="UP000031518">
    <property type="component" value="Unassembled WGS sequence"/>
</dbReference>
<dbReference type="STRING" id="454194.PYK22_02070"/>
<evidence type="ECO:0000256" key="1">
    <source>
        <dbReference type="PROSITE-ProRule" id="PRU00339"/>
    </source>
</evidence>
<keyword evidence="1" id="KW-0802">TPR repeat</keyword>
<dbReference type="InterPro" id="IPR019734">
    <property type="entry name" value="TPR_rpt"/>
</dbReference>
<feature type="repeat" description="TPR" evidence="1">
    <location>
        <begin position="77"/>
        <end position="110"/>
    </location>
</feature>
<name>A0A0B6X0Z8_9BACT</name>
<gene>
    <name evidence="2" type="ORF">PYK22_02070</name>
</gene>
<dbReference type="InterPro" id="IPR011990">
    <property type="entry name" value="TPR-like_helical_dom_sf"/>
</dbReference>
<dbReference type="EMBL" id="CBXV010000007">
    <property type="protein sequence ID" value="CDM66060.1"/>
    <property type="molecule type" value="Genomic_DNA"/>
</dbReference>
<dbReference type="PROSITE" id="PS50005">
    <property type="entry name" value="TPR"/>
    <property type="match status" value="2"/>
</dbReference>
<reference evidence="2 3" key="1">
    <citation type="submission" date="2013-12" db="EMBL/GenBank/DDBJ databases">
        <authorList>
            <person name="Stott M."/>
        </authorList>
    </citation>
    <scope>NUCLEOTIDE SEQUENCE [LARGE SCALE GENOMIC DNA]</scope>
    <source>
        <strain evidence="2 3">K22</strain>
    </source>
</reference>
<dbReference type="SUPFAM" id="SSF48452">
    <property type="entry name" value="TPR-like"/>
    <property type="match status" value="1"/>
</dbReference>
<reference evidence="2 3" key="2">
    <citation type="submission" date="2015-01" db="EMBL/GenBank/DDBJ databases">
        <title>Complete genome sequence of Pyrinomonas methylaliphatogenes type strain K22T.</title>
        <authorList>
            <person name="Lee K.C.Y."/>
            <person name="Power J.F."/>
            <person name="Dunfield P.F."/>
            <person name="Morgan X.C."/>
            <person name="Huttenhower C."/>
            <person name="Stott M.B."/>
        </authorList>
    </citation>
    <scope>NUCLEOTIDE SEQUENCE [LARGE SCALE GENOMIC DNA]</scope>
    <source>
        <strain evidence="2 3">K22</strain>
    </source>
</reference>
<dbReference type="Pfam" id="PF13181">
    <property type="entry name" value="TPR_8"/>
    <property type="match status" value="1"/>
</dbReference>
<evidence type="ECO:0000313" key="2">
    <source>
        <dbReference type="EMBL" id="CDM66060.1"/>
    </source>
</evidence>